<sequence length="251" mass="27643">MELPLPMMRICSNTFRVDWFVALDAYAQGKSGQKIWLYCNSDWLEQTTAVYDSKGNVKGGKVSDDDAYGKTVPQLKKQWVAFWSDDEKGYYFGPPYNTNPPTYCADAGNIAVVTPLSTGKESLSLTLCPAGFFKKPDTLESIDDTSSDIGHALQKLEPRSLSIVHELVHASQGPANTTMDAILTAQKTNPRQPTENTPESYAWAALAVYLAENGAKMDYSTGLARPIGEPLASPWRHQPLEVESSGGRGWW</sequence>
<dbReference type="EMBL" id="JAPQKN010000008">
    <property type="protein sequence ID" value="KAJ5151216.1"/>
    <property type="molecule type" value="Genomic_DNA"/>
</dbReference>
<evidence type="ECO:0000313" key="1">
    <source>
        <dbReference type="EMBL" id="KAJ5151216.1"/>
    </source>
</evidence>
<protein>
    <submittedName>
        <fullName evidence="1">Uncharacterized protein</fullName>
    </submittedName>
</protein>
<evidence type="ECO:0000313" key="2">
    <source>
        <dbReference type="Proteomes" id="UP001149163"/>
    </source>
</evidence>
<proteinExistence type="predicted"/>
<name>A0A9W9HMP9_9EURO</name>
<dbReference type="AlphaFoldDB" id="A0A9W9HMP9"/>
<dbReference type="OrthoDB" id="4259138at2759"/>
<keyword evidence="2" id="KW-1185">Reference proteome</keyword>
<accession>A0A9W9HMP9</accession>
<dbReference type="Gene3D" id="3.40.390.10">
    <property type="entry name" value="Collagenase (Catalytic Domain)"/>
    <property type="match status" value="1"/>
</dbReference>
<dbReference type="Proteomes" id="UP001149163">
    <property type="component" value="Unassembled WGS sequence"/>
</dbReference>
<reference evidence="1" key="1">
    <citation type="submission" date="2022-11" db="EMBL/GenBank/DDBJ databases">
        <authorList>
            <person name="Petersen C."/>
        </authorList>
    </citation>
    <scope>NUCLEOTIDE SEQUENCE</scope>
    <source>
        <strain evidence="1">IBT 26290</strain>
    </source>
</reference>
<dbReference type="InterPro" id="IPR024079">
    <property type="entry name" value="MetalloPept_cat_dom_sf"/>
</dbReference>
<dbReference type="RefSeq" id="XP_056538549.1">
    <property type="nucleotide sequence ID" value="XM_056692592.1"/>
</dbReference>
<dbReference type="GO" id="GO:0008237">
    <property type="term" value="F:metallopeptidase activity"/>
    <property type="evidence" value="ECO:0007669"/>
    <property type="project" value="InterPro"/>
</dbReference>
<gene>
    <name evidence="1" type="ORF">N7482_010468</name>
</gene>
<organism evidence="1 2">
    <name type="scientific">Penicillium canariense</name>
    <dbReference type="NCBI Taxonomy" id="189055"/>
    <lineage>
        <taxon>Eukaryota</taxon>
        <taxon>Fungi</taxon>
        <taxon>Dikarya</taxon>
        <taxon>Ascomycota</taxon>
        <taxon>Pezizomycotina</taxon>
        <taxon>Eurotiomycetes</taxon>
        <taxon>Eurotiomycetidae</taxon>
        <taxon>Eurotiales</taxon>
        <taxon>Aspergillaceae</taxon>
        <taxon>Penicillium</taxon>
    </lineage>
</organism>
<comment type="caution">
    <text evidence="1">The sequence shown here is derived from an EMBL/GenBank/DDBJ whole genome shotgun (WGS) entry which is preliminary data.</text>
</comment>
<dbReference type="GeneID" id="81431768"/>
<reference evidence="1" key="2">
    <citation type="journal article" date="2023" name="IMA Fungus">
        <title>Comparative genomic study of the Penicillium genus elucidates a diverse pangenome and 15 lateral gene transfer events.</title>
        <authorList>
            <person name="Petersen C."/>
            <person name="Sorensen T."/>
            <person name="Nielsen M.R."/>
            <person name="Sondergaard T.E."/>
            <person name="Sorensen J.L."/>
            <person name="Fitzpatrick D.A."/>
            <person name="Frisvad J.C."/>
            <person name="Nielsen K.L."/>
        </authorList>
    </citation>
    <scope>NUCLEOTIDE SEQUENCE</scope>
    <source>
        <strain evidence="1">IBT 26290</strain>
    </source>
</reference>